<feature type="chain" id="PRO_5010298904" description="DUF4412 domain-containing protein" evidence="1">
    <location>
        <begin position="20"/>
        <end position="243"/>
    </location>
</feature>
<feature type="domain" description="DUF4412" evidence="2">
    <location>
        <begin position="22"/>
        <end position="209"/>
    </location>
</feature>
<dbReference type="InterPro" id="IPR025524">
    <property type="entry name" value="DUF4412"/>
</dbReference>
<evidence type="ECO:0000259" key="2">
    <source>
        <dbReference type="Pfam" id="PF14371"/>
    </source>
</evidence>
<sequence length="243" mass="26910">MKQLFSSLTAFLFSVCAFAQQGTIQYKITLGNGQKSMTSTSTMYFLNGSTRVEATIPMPGMGQPIKQTVLMPASKPNVMYNLDDASKTYTETSVSPTATNDVKTTIKVLGTETIQGLSCKHLSVTMDKTNMEVWTTKDIAGYEKMMSYWRSNPAMSSNSFYNELKKNNAEGFFVKTKTNGMRGGSMTMEMVSYNTKPVAASLFSIPAGYKKEAGFDPAAMEKMSPAERQKMVEQMMKKYAPKQ</sequence>
<keyword evidence="1" id="KW-0732">Signal</keyword>
<name>A0A1S2VDL0_9BACT</name>
<reference evidence="3 4" key="1">
    <citation type="submission" date="2016-10" db="EMBL/GenBank/DDBJ databases">
        <title>Arsenicibacter rosenii gen. nov., sp. nov., an efficient arsenic-methylating bacterium isolated from an arsenic-contaminated paddy soil.</title>
        <authorList>
            <person name="Huang K."/>
        </authorList>
    </citation>
    <scope>NUCLEOTIDE SEQUENCE [LARGE SCALE GENOMIC DNA]</scope>
    <source>
        <strain evidence="3 4">SM-1</strain>
    </source>
</reference>
<evidence type="ECO:0000313" key="4">
    <source>
        <dbReference type="Proteomes" id="UP000181790"/>
    </source>
</evidence>
<dbReference type="Proteomes" id="UP000181790">
    <property type="component" value="Unassembled WGS sequence"/>
</dbReference>
<gene>
    <name evidence="3" type="ORF">BLX24_25440</name>
</gene>
<proteinExistence type="predicted"/>
<evidence type="ECO:0000256" key="1">
    <source>
        <dbReference type="SAM" id="SignalP"/>
    </source>
</evidence>
<dbReference type="EMBL" id="MORL01000024">
    <property type="protein sequence ID" value="OIN56375.1"/>
    <property type="molecule type" value="Genomic_DNA"/>
</dbReference>
<feature type="signal peptide" evidence="1">
    <location>
        <begin position="1"/>
        <end position="19"/>
    </location>
</feature>
<evidence type="ECO:0000313" key="3">
    <source>
        <dbReference type="EMBL" id="OIN56375.1"/>
    </source>
</evidence>
<comment type="caution">
    <text evidence="3">The sequence shown here is derived from an EMBL/GenBank/DDBJ whole genome shotgun (WGS) entry which is preliminary data.</text>
</comment>
<organism evidence="3 4">
    <name type="scientific">Arsenicibacter rosenii</name>
    <dbReference type="NCBI Taxonomy" id="1750698"/>
    <lineage>
        <taxon>Bacteria</taxon>
        <taxon>Pseudomonadati</taxon>
        <taxon>Bacteroidota</taxon>
        <taxon>Cytophagia</taxon>
        <taxon>Cytophagales</taxon>
        <taxon>Spirosomataceae</taxon>
        <taxon>Arsenicibacter</taxon>
    </lineage>
</organism>
<dbReference type="Pfam" id="PF14371">
    <property type="entry name" value="DUF4412"/>
    <property type="match status" value="1"/>
</dbReference>
<keyword evidence="4" id="KW-1185">Reference proteome</keyword>
<dbReference type="OrthoDB" id="937935at2"/>
<accession>A0A1S2VDL0</accession>
<dbReference type="AlphaFoldDB" id="A0A1S2VDL0"/>
<protein>
    <recommendedName>
        <fullName evidence="2">DUF4412 domain-containing protein</fullName>
    </recommendedName>
</protein>
<dbReference type="RefSeq" id="WP_071506047.1">
    <property type="nucleotide sequence ID" value="NZ_MORL01000024.1"/>
</dbReference>